<accession>A0A5C5G2A7</accession>
<feature type="compositionally biased region" description="Acidic residues" evidence="2">
    <location>
        <begin position="341"/>
        <end position="356"/>
    </location>
</feature>
<dbReference type="EMBL" id="SOZI01000024">
    <property type="protein sequence ID" value="TNY22522.1"/>
    <property type="molecule type" value="Genomic_DNA"/>
</dbReference>
<dbReference type="PANTHER" id="PTHR11792">
    <property type="entry name" value="ARRESTIN"/>
    <property type="match status" value="1"/>
</dbReference>
<evidence type="ECO:0000313" key="4">
    <source>
        <dbReference type="EMBL" id="TNY22522.1"/>
    </source>
</evidence>
<feature type="compositionally biased region" description="Polar residues" evidence="2">
    <location>
        <begin position="830"/>
        <end position="852"/>
    </location>
</feature>
<feature type="region of interest" description="Disordered" evidence="2">
    <location>
        <begin position="191"/>
        <end position="212"/>
    </location>
</feature>
<dbReference type="InterPro" id="IPR014752">
    <property type="entry name" value="Arrestin-like_C"/>
</dbReference>
<dbReference type="STRING" id="5288.A0A5C5G2A7"/>
<evidence type="ECO:0000259" key="3">
    <source>
        <dbReference type="SMART" id="SM01017"/>
    </source>
</evidence>
<feature type="compositionally biased region" description="Polar residues" evidence="2">
    <location>
        <begin position="432"/>
        <end position="441"/>
    </location>
</feature>
<feature type="compositionally biased region" description="Basic and acidic residues" evidence="2">
    <location>
        <begin position="262"/>
        <end position="290"/>
    </location>
</feature>
<dbReference type="Proteomes" id="UP000311382">
    <property type="component" value="Unassembled WGS sequence"/>
</dbReference>
<dbReference type="GO" id="GO:0001664">
    <property type="term" value="F:G protein-coupled receptor binding"/>
    <property type="evidence" value="ECO:0007669"/>
    <property type="project" value="TreeGrafter"/>
</dbReference>
<dbReference type="GO" id="GO:0007165">
    <property type="term" value="P:signal transduction"/>
    <property type="evidence" value="ECO:0007669"/>
    <property type="project" value="InterPro"/>
</dbReference>
<feature type="domain" description="Arrestin C-terminal-like" evidence="3">
    <location>
        <begin position="636"/>
        <end position="804"/>
    </location>
</feature>
<feature type="region of interest" description="Disordered" evidence="2">
    <location>
        <begin position="239"/>
        <end position="387"/>
    </location>
</feature>
<dbReference type="Gene3D" id="2.60.40.640">
    <property type="match status" value="1"/>
</dbReference>
<dbReference type="PANTHER" id="PTHR11792:SF17">
    <property type="entry name" value="KURTZ ARRESTIN"/>
    <property type="match status" value="1"/>
</dbReference>
<dbReference type="InterPro" id="IPR000698">
    <property type="entry name" value="Arrestin"/>
</dbReference>
<dbReference type="GO" id="GO:0002031">
    <property type="term" value="P:G protein-coupled receptor internalization"/>
    <property type="evidence" value="ECO:0007669"/>
    <property type="project" value="TreeGrafter"/>
</dbReference>
<gene>
    <name evidence="4" type="ORF">DMC30DRAFT_140614</name>
</gene>
<dbReference type="InterPro" id="IPR014756">
    <property type="entry name" value="Ig_E-set"/>
</dbReference>
<feature type="compositionally biased region" description="Low complexity" evidence="2">
    <location>
        <begin position="1225"/>
        <end position="1244"/>
    </location>
</feature>
<feature type="compositionally biased region" description="Basic and acidic residues" evidence="2">
    <location>
        <begin position="887"/>
        <end position="923"/>
    </location>
</feature>
<feature type="compositionally biased region" description="Low complexity" evidence="2">
    <location>
        <begin position="412"/>
        <end position="431"/>
    </location>
</feature>
<evidence type="ECO:0000313" key="5">
    <source>
        <dbReference type="Proteomes" id="UP000311382"/>
    </source>
</evidence>
<dbReference type="OrthoDB" id="298939at2759"/>
<comment type="similarity">
    <text evidence="1">Belongs to the arrestin family.</text>
</comment>
<proteinExistence type="inferred from homology"/>
<feature type="compositionally biased region" description="Polar residues" evidence="2">
    <location>
        <begin position="376"/>
        <end position="385"/>
    </location>
</feature>
<sequence length="1423" mass="153531">MDGLGITFDSYAQPIQQQHPHAHYQPQYPPHHAAHHAPHLYHQRLQHSVSYDAGLHQRYAQPMLRHPSDMSGESGHKRVRIAAGTPEVLNGKGGYLPYDHHHLSPLSDFGQSSTSETGSSQPFSPASLSSLPSSTDAGAYPSFHSHAPPAAAPDAYPIRNHPYAMSHAELPHAQLPPSSRASRLPAFLQERQHRDGGALSRPKSMVELRQSQRASFSTSQYAPYVQHVEHAPDEPAASEAYEHMQDSPVESMPSSAGALQRRQFERQLEAEFDERRRLRKSEGRPRERTQSEGFARPPVRERSRSLSAREMKELAEREAARQLDEAKGTAAHEQGERGEADDQAPLEADEAEDEVETVISLAPPPQREAEGGGLKRQSTLLTAGASTVRRRKELDRLLAPTSKHAGISSLGTIAQSPTPSTSSSAVTNSTQQRTISHASTQAASLPSPVVLEQAKNGKAARVELDLVLETPLIVEGGLLKGRLEVRIRKSKESEVWIGTPKVRVIGFEELSSGDGRYIFYHASSPASCSTDPLPRYDSPADPEGFHRGKSGQHNVPVEMNLPVGKGAKGPWKGKQGVVRYIAIASLKLKGKDGADRSIAHFYRHVEVYPYFNPALTLAPSVKPLTAEASKSLFMGGSGKVSLHASMHRDTWVAGQRCYVAVRVANESSKKVKALTLALIRTTSVYRSASRAPSHGSRDPYGFGVDAVPASSAEPTQTQTTRKKVAETTLELGKKGTKGVTAKGSWLGVEAGEAADFSPSFLIPEDALTISRGRHLEITYAVKVSVGGSLSADISVDIPIRVVNFISLDPPPGHVGPSPLPEQPRRPVARSWSSNQLRDAVRPSQQQATTVNRMASLDSLRIEDLNDGRPPLRPTRQPLSRIASMESVRTDDLPRAEPVSERVRQAPAEHRGRRTDEENHEPAERSQIVVDRAKRRQLQHQISLQCISSAIASATARRGTGDREPSLRAAASHGDLYEASRTAEESPDARYYSGGVEEDLFTLPAVNLHSDVHFNGIEGIGIQLDDLDEVPDDPASLDQHHAAHQPLRLEELYASQYDAASLVEAHDSDDELDTILQSHFSEDEEDHEDRPSSRLARAPSSPHRSEEVAPRPSSPVKRHLPVAATSPVKASSSKRPSDKFAFATPTSPVKAHVELPIVDEDEHVARAARPLPRPPAPPAAPSSPRKAGPATAPSPEPPMLRKTPSGASLKRNPGVLRKAGSTRSIRSAASSVDAAPAPVADASRALGAARSPSIASPRVSPILASGTTVSLRPSLSPAMASPSSPVRRVVKTPSPSLRPTRSMAELRSAPSPSSFFAGGSPHERVASPRKSTILPSVKNKVAALETRQATLSRFATTSREGGRARVPTAQLARADSIMSTASSVVPSEFNLNRVNSMASFKAPLLKRGATVVEQAPPVPSLPAV</sequence>
<name>A0A5C5G2A7_9BASI</name>
<feature type="compositionally biased region" description="Low complexity" evidence="2">
    <location>
        <begin position="1092"/>
        <end position="1101"/>
    </location>
</feature>
<dbReference type="Pfam" id="PF02752">
    <property type="entry name" value="Arrestin_C"/>
    <property type="match status" value="1"/>
</dbReference>
<keyword evidence="5" id="KW-1185">Reference proteome</keyword>
<dbReference type="SMART" id="SM01017">
    <property type="entry name" value="Arrestin_C"/>
    <property type="match status" value="1"/>
</dbReference>
<protein>
    <recommendedName>
        <fullName evidence="3">Arrestin C-terminal-like domain-containing protein</fullName>
    </recommendedName>
</protein>
<feature type="compositionally biased region" description="Low complexity" evidence="2">
    <location>
        <begin position="109"/>
        <end position="146"/>
    </location>
</feature>
<comment type="caution">
    <text evidence="4">The sequence shown here is derived from an EMBL/GenBank/DDBJ whole genome shotgun (WGS) entry which is preliminary data.</text>
</comment>
<feature type="region of interest" description="Disordered" evidence="2">
    <location>
        <begin position="1079"/>
        <end position="1327"/>
    </location>
</feature>
<feature type="compositionally biased region" description="Low complexity" evidence="2">
    <location>
        <begin position="1307"/>
        <end position="1319"/>
    </location>
</feature>
<dbReference type="InterPro" id="IPR011022">
    <property type="entry name" value="Arrestin_C-like"/>
</dbReference>
<feature type="region of interest" description="Disordered" evidence="2">
    <location>
        <begin position="408"/>
        <end position="441"/>
    </location>
</feature>
<feature type="region of interest" description="Disordered" evidence="2">
    <location>
        <begin position="813"/>
        <end position="928"/>
    </location>
</feature>
<feature type="compositionally biased region" description="Low complexity" evidence="2">
    <location>
        <begin position="1269"/>
        <end position="1284"/>
    </location>
</feature>
<organism evidence="4 5">
    <name type="scientific">Rhodotorula diobovata</name>
    <dbReference type="NCBI Taxonomy" id="5288"/>
    <lineage>
        <taxon>Eukaryota</taxon>
        <taxon>Fungi</taxon>
        <taxon>Dikarya</taxon>
        <taxon>Basidiomycota</taxon>
        <taxon>Pucciniomycotina</taxon>
        <taxon>Microbotryomycetes</taxon>
        <taxon>Sporidiobolales</taxon>
        <taxon>Sporidiobolaceae</taxon>
        <taxon>Rhodotorula</taxon>
    </lineage>
</organism>
<feature type="compositionally biased region" description="Basic and acidic residues" evidence="2">
    <location>
        <begin position="298"/>
        <end position="327"/>
    </location>
</feature>
<reference evidence="4 5" key="1">
    <citation type="submission" date="2019-03" db="EMBL/GenBank/DDBJ databases">
        <title>Rhodosporidium diobovatum UCD-FST 08-225 genome sequencing, assembly, and annotation.</title>
        <authorList>
            <person name="Fakankun I.U."/>
            <person name="Fristensky B."/>
            <person name="Levin D.B."/>
        </authorList>
    </citation>
    <scope>NUCLEOTIDE SEQUENCE [LARGE SCALE GENOMIC DNA]</scope>
    <source>
        <strain evidence="4 5">UCD-FST 08-225</strain>
    </source>
</reference>
<evidence type="ECO:0000256" key="2">
    <source>
        <dbReference type="SAM" id="MobiDB-lite"/>
    </source>
</evidence>
<dbReference type="SUPFAM" id="SSF81296">
    <property type="entry name" value="E set domains"/>
    <property type="match status" value="1"/>
</dbReference>
<feature type="compositionally biased region" description="Pro residues" evidence="2">
    <location>
        <begin position="1170"/>
        <end position="1180"/>
    </location>
</feature>
<evidence type="ECO:0000256" key="1">
    <source>
        <dbReference type="ARBA" id="ARBA00005298"/>
    </source>
</evidence>
<feature type="region of interest" description="Disordered" evidence="2">
    <location>
        <begin position="955"/>
        <end position="986"/>
    </location>
</feature>
<feature type="region of interest" description="Disordered" evidence="2">
    <location>
        <begin position="106"/>
        <end position="146"/>
    </location>
</feature>
<dbReference type="GO" id="GO:0005737">
    <property type="term" value="C:cytoplasm"/>
    <property type="evidence" value="ECO:0007669"/>
    <property type="project" value="TreeGrafter"/>
</dbReference>
<feature type="compositionally biased region" description="Basic and acidic residues" evidence="2">
    <location>
        <begin position="974"/>
        <end position="986"/>
    </location>
</feature>